<dbReference type="Pfam" id="PF00004">
    <property type="entry name" value="AAA"/>
    <property type="match status" value="1"/>
</dbReference>
<evidence type="ECO:0000256" key="2">
    <source>
        <dbReference type="ARBA" id="ARBA00007448"/>
    </source>
</evidence>
<dbReference type="EMBL" id="CP042997">
    <property type="protein sequence ID" value="QEH35308.1"/>
    <property type="molecule type" value="Genomic_DNA"/>
</dbReference>
<proteinExistence type="inferred from homology"/>
<name>A0A5B9W3Z9_9BACT</name>
<protein>
    <submittedName>
        <fullName evidence="14">Putative ATPase YjoB</fullName>
        <ecNumber evidence="14">3.-.-.-</ecNumber>
    </submittedName>
</protein>
<evidence type="ECO:0000256" key="10">
    <source>
        <dbReference type="RuleBase" id="RU003651"/>
    </source>
</evidence>
<dbReference type="SUPFAM" id="SSF52540">
    <property type="entry name" value="P-loop containing nucleoside triphosphate hydrolases"/>
    <property type="match status" value="1"/>
</dbReference>
<keyword evidence="6 10" id="KW-0067">ATP-binding</keyword>
<keyword evidence="7" id="KW-1133">Transmembrane helix</keyword>
<evidence type="ECO:0000256" key="7">
    <source>
        <dbReference type="ARBA" id="ARBA00022989"/>
    </source>
</evidence>
<evidence type="ECO:0000256" key="5">
    <source>
        <dbReference type="ARBA" id="ARBA00022801"/>
    </source>
</evidence>
<dbReference type="PROSITE" id="PS00674">
    <property type="entry name" value="AAA"/>
    <property type="match status" value="1"/>
</dbReference>
<keyword evidence="4 10" id="KW-0547">Nucleotide-binding</keyword>
<gene>
    <name evidence="14" type="primary">yjoB</name>
    <name evidence="14" type="ORF">OJF2_38590</name>
</gene>
<dbReference type="EC" id="3.-.-.-" evidence="14"/>
<dbReference type="SMART" id="SM01024">
    <property type="entry name" value="BCS1_N"/>
    <property type="match status" value="1"/>
</dbReference>
<accession>A0A5B9W3Z9</accession>
<dbReference type="InterPro" id="IPR027417">
    <property type="entry name" value="P-loop_NTPase"/>
</dbReference>
<evidence type="ECO:0000259" key="12">
    <source>
        <dbReference type="SMART" id="SM00382"/>
    </source>
</evidence>
<dbReference type="InterPro" id="IPR057495">
    <property type="entry name" value="AAA_lid_BCS1"/>
</dbReference>
<dbReference type="AlphaFoldDB" id="A0A5B9W3Z9"/>
<dbReference type="OrthoDB" id="9806903at2"/>
<dbReference type="Pfam" id="PF25426">
    <property type="entry name" value="AAA_lid_BCS1"/>
    <property type="match status" value="1"/>
</dbReference>
<sequence>MTQALLDALNHNQFLSGGLSLMVVGAAVALLRKVPGQLWEFLQRRLTITVEVPDRDPAFRWLQVWLALQPYASRARDLSLSTTWVPAGAESDSAVVFDPDDSAATGASSRVRFLLSPAPGVHLMFYRGRIVVLHRSRRDLQNGNSRTFQENLSLRVLGGSRALVEQLLEEARRLACPKSPGVSVLTSRYESWETTSWQPRRPLESLVLADGTLEDLLADLKSFYESREWYVRRGIPHRRGYLLHGPPGNGKTTLVLAAAGELNLSVAVLSLSNRVLSDDALRGLVDALPPATLLLIEDVDCVFKTERATSDQTGVTLSGLLNALDGVSSREGRVLFLTTNHPERLDPALVRPGRVDRRVELPNATPDQGRRLYLWFYQGCGIAAEELESLARLFAGQVPPGKVCMAAIQEHLLRHRGAPEAAAHEVDFGDSPRDPSRGEAPSPMMAARDA</sequence>
<dbReference type="InterPro" id="IPR003593">
    <property type="entry name" value="AAA+_ATPase"/>
</dbReference>
<keyword evidence="5 14" id="KW-0378">Hydrolase</keyword>
<dbReference type="Proteomes" id="UP000324233">
    <property type="component" value="Chromosome"/>
</dbReference>
<dbReference type="InterPro" id="IPR003959">
    <property type="entry name" value="ATPase_AAA_core"/>
</dbReference>
<evidence type="ECO:0000256" key="9">
    <source>
        <dbReference type="ARBA" id="ARBA00048778"/>
    </source>
</evidence>
<dbReference type="CDD" id="cd19510">
    <property type="entry name" value="RecA-like_BCS1"/>
    <property type="match status" value="1"/>
</dbReference>
<evidence type="ECO:0000259" key="13">
    <source>
        <dbReference type="SMART" id="SM01024"/>
    </source>
</evidence>
<evidence type="ECO:0000256" key="4">
    <source>
        <dbReference type="ARBA" id="ARBA00022741"/>
    </source>
</evidence>
<dbReference type="Pfam" id="PF08740">
    <property type="entry name" value="BCS1_N"/>
    <property type="match status" value="1"/>
</dbReference>
<dbReference type="Gene3D" id="3.40.50.300">
    <property type="entry name" value="P-loop containing nucleotide triphosphate hydrolases"/>
    <property type="match status" value="1"/>
</dbReference>
<comment type="catalytic activity">
    <reaction evidence="9">
        <text>ATP + H2O = ADP + phosphate + H(+)</text>
        <dbReference type="Rhea" id="RHEA:13065"/>
        <dbReference type="ChEBI" id="CHEBI:15377"/>
        <dbReference type="ChEBI" id="CHEBI:15378"/>
        <dbReference type="ChEBI" id="CHEBI:30616"/>
        <dbReference type="ChEBI" id="CHEBI:43474"/>
        <dbReference type="ChEBI" id="CHEBI:456216"/>
    </reaction>
    <physiologicalReaction direction="left-to-right" evidence="9">
        <dbReference type="Rhea" id="RHEA:13066"/>
    </physiologicalReaction>
</comment>
<feature type="region of interest" description="Disordered" evidence="11">
    <location>
        <begin position="420"/>
        <end position="450"/>
    </location>
</feature>
<evidence type="ECO:0000256" key="8">
    <source>
        <dbReference type="ARBA" id="ARBA00023136"/>
    </source>
</evidence>
<organism evidence="14 15">
    <name type="scientific">Aquisphaera giovannonii</name>
    <dbReference type="NCBI Taxonomy" id="406548"/>
    <lineage>
        <taxon>Bacteria</taxon>
        <taxon>Pseudomonadati</taxon>
        <taxon>Planctomycetota</taxon>
        <taxon>Planctomycetia</taxon>
        <taxon>Isosphaerales</taxon>
        <taxon>Isosphaeraceae</taxon>
        <taxon>Aquisphaera</taxon>
    </lineage>
</organism>
<feature type="compositionally biased region" description="Basic and acidic residues" evidence="11">
    <location>
        <begin position="422"/>
        <end position="437"/>
    </location>
</feature>
<evidence type="ECO:0000313" key="14">
    <source>
        <dbReference type="EMBL" id="QEH35308.1"/>
    </source>
</evidence>
<evidence type="ECO:0000256" key="3">
    <source>
        <dbReference type="ARBA" id="ARBA00022692"/>
    </source>
</evidence>
<dbReference type="SMART" id="SM00382">
    <property type="entry name" value="AAA"/>
    <property type="match status" value="1"/>
</dbReference>
<dbReference type="GO" id="GO:0016887">
    <property type="term" value="F:ATP hydrolysis activity"/>
    <property type="evidence" value="ECO:0007669"/>
    <property type="project" value="InterPro"/>
</dbReference>
<keyword evidence="8" id="KW-0472">Membrane</keyword>
<dbReference type="InterPro" id="IPR014851">
    <property type="entry name" value="BCS1_N"/>
</dbReference>
<evidence type="ECO:0000256" key="6">
    <source>
        <dbReference type="ARBA" id="ARBA00022840"/>
    </source>
</evidence>
<evidence type="ECO:0000313" key="15">
    <source>
        <dbReference type="Proteomes" id="UP000324233"/>
    </source>
</evidence>
<feature type="domain" description="AAA+ ATPase" evidence="12">
    <location>
        <begin position="237"/>
        <end position="365"/>
    </location>
</feature>
<reference evidence="14 15" key="1">
    <citation type="submission" date="2019-08" db="EMBL/GenBank/DDBJ databases">
        <title>Deep-cultivation of Planctomycetes and their phenomic and genomic characterization uncovers novel biology.</title>
        <authorList>
            <person name="Wiegand S."/>
            <person name="Jogler M."/>
            <person name="Boedeker C."/>
            <person name="Pinto D."/>
            <person name="Vollmers J."/>
            <person name="Rivas-Marin E."/>
            <person name="Kohn T."/>
            <person name="Peeters S.H."/>
            <person name="Heuer A."/>
            <person name="Rast P."/>
            <person name="Oberbeckmann S."/>
            <person name="Bunk B."/>
            <person name="Jeske O."/>
            <person name="Meyerdierks A."/>
            <person name="Storesund J.E."/>
            <person name="Kallscheuer N."/>
            <person name="Luecker S."/>
            <person name="Lage O.M."/>
            <person name="Pohl T."/>
            <person name="Merkel B.J."/>
            <person name="Hornburger P."/>
            <person name="Mueller R.-W."/>
            <person name="Bruemmer F."/>
            <person name="Labrenz M."/>
            <person name="Spormann A.M."/>
            <person name="Op den Camp H."/>
            <person name="Overmann J."/>
            <person name="Amann R."/>
            <person name="Jetten M.S.M."/>
            <person name="Mascher T."/>
            <person name="Medema M.H."/>
            <person name="Devos D.P."/>
            <person name="Kaster A.-K."/>
            <person name="Ovreas L."/>
            <person name="Rohde M."/>
            <person name="Galperin M.Y."/>
            <person name="Jogler C."/>
        </authorList>
    </citation>
    <scope>NUCLEOTIDE SEQUENCE [LARGE SCALE GENOMIC DNA]</scope>
    <source>
        <strain evidence="14 15">OJF2</strain>
    </source>
</reference>
<evidence type="ECO:0000256" key="11">
    <source>
        <dbReference type="SAM" id="MobiDB-lite"/>
    </source>
</evidence>
<dbReference type="GO" id="GO:0005524">
    <property type="term" value="F:ATP binding"/>
    <property type="evidence" value="ECO:0007669"/>
    <property type="project" value="UniProtKB-KW"/>
</dbReference>
<dbReference type="InterPro" id="IPR003960">
    <property type="entry name" value="ATPase_AAA_CS"/>
</dbReference>
<feature type="domain" description="BCS1 N-terminal" evidence="13">
    <location>
        <begin position="22"/>
        <end position="206"/>
    </location>
</feature>
<dbReference type="KEGG" id="agv:OJF2_38590"/>
<dbReference type="PANTHER" id="PTHR23070">
    <property type="entry name" value="BCS1 AAA-TYPE ATPASE"/>
    <property type="match status" value="1"/>
</dbReference>
<comment type="subcellular location">
    <subcellularLocation>
        <location evidence="1">Membrane</location>
        <topology evidence="1">Single-pass membrane protein</topology>
    </subcellularLocation>
</comment>
<dbReference type="RefSeq" id="WP_148595128.1">
    <property type="nucleotide sequence ID" value="NZ_CP042997.1"/>
</dbReference>
<dbReference type="GO" id="GO:0016020">
    <property type="term" value="C:membrane"/>
    <property type="evidence" value="ECO:0007669"/>
    <property type="project" value="UniProtKB-SubCell"/>
</dbReference>
<dbReference type="InterPro" id="IPR050747">
    <property type="entry name" value="Mitochondrial_chaperone_BCS1"/>
</dbReference>
<keyword evidence="3" id="KW-0812">Transmembrane</keyword>
<keyword evidence="15" id="KW-1185">Reference proteome</keyword>
<evidence type="ECO:0000256" key="1">
    <source>
        <dbReference type="ARBA" id="ARBA00004167"/>
    </source>
</evidence>
<comment type="similarity">
    <text evidence="2">Belongs to the AAA ATPase family. BCS1 subfamily.</text>
</comment>